<evidence type="ECO:0000256" key="13">
    <source>
        <dbReference type="SAM" id="Phobius"/>
    </source>
</evidence>
<name>A0A9J6CCI8_POLVA</name>
<dbReference type="PROSITE" id="PS01206">
    <property type="entry name" value="ASC"/>
    <property type="match status" value="1"/>
</dbReference>
<feature type="transmembrane region" description="Helical" evidence="13">
    <location>
        <begin position="947"/>
        <end position="973"/>
    </location>
</feature>
<evidence type="ECO:0000313" key="15">
    <source>
        <dbReference type="Proteomes" id="UP001107558"/>
    </source>
</evidence>
<dbReference type="Proteomes" id="UP001107558">
    <property type="component" value="Chromosome 1"/>
</dbReference>
<keyword evidence="10 12" id="KW-0739">Sodium transport</keyword>
<organism evidence="14 15">
    <name type="scientific">Polypedilum vanderplanki</name>
    <name type="common">Sleeping chironomid midge</name>
    <dbReference type="NCBI Taxonomy" id="319348"/>
    <lineage>
        <taxon>Eukaryota</taxon>
        <taxon>Metazoa</taxon>
        <taxon>Ecdysozoa</taxon>
        <taxon>Arthropoda</taxon>
        <taxon>Hexapoda</taxon>
        <taxon>Insecta</taxon>
        <taxon>Pterygota</taxon>
        <taxon>Neoptera</taxon>
        <taxon>Endopterygota</taxon>
        <taxon>Diptera</taxon>
        <taxon>Nematocera</taxon>
        <taxon>Chironomoidea</taxon>
        <taxon>Chironomidae</taxon>
        <taxon>Chironominae</taxon>
        <taxon>Polypedilum</taxon>
        <taxon>Polypedilum</taxon>
    </lineage>
</organism>
<evidence type="ECO:0000256" key="2">
    <source>
        <dbReference type="ARBA" id="ARBA00007193"/>
    </source>
</evidence>
<dbReference type="OrthoDB" id="6502088at2759"/>
<evidence type="ECO:0000256" key="12">
    <source>
        <dbReference type="RuleBase" id="RU000679"/>
    </source>
</evidence>
<evidence type="ECO:0000256" key="8">
    <source>
        <dbReference type="ARBA" id="ARBA00023065"/>
    </source>
</evidence>
<keyword evidence="7" id="KW-0915">Sodium</keyword>
<keyword evidence="6 13" id="KW-1133">Transmembrane helix</keyword>
<keyword evidence="8 12" id="KW-0406">Ion transport</keyword>
<comment type="similarity">
    <text evidence="2 12">Belongs to the amiloride-sensitive sodium channel (TC 1.A.6) family.</text>
</comment>
<evidence type="ECO:0000256" key="7">
    <source>
        <dbReference type="ARBA" id="ARBA00023053"/>
    </source>
</evidence>
<keyword evidence="3 12" id="KW-0813">Transport</keyword>
<comment type="caution">
    <text evidence="14">The sequence shown here is derived from an EMBL/GenBank/DDBJ whole genome shotgun (WGS) entry which is preliminary data.</text>
</comment>
<feature type="transmembrane region" description="Helical" evidence="13">
    <location>
        <begin position="547"/>
        <end position="565"/>
    </location>
</feature>
<keyword evidence="4 12" id="KW-0894">Sodium channel</keyword>
<evidence type="ECO:0000256" key="9">
    <source>
        <dbReference type="ARBA" id="ARBA00023136"/>
    </source>
</evidence>
<evidence type="ECO:0000313" key="14">
    <source>
        <dbReference type="EMBL" id="KAG5679881.1"/>
    </source>
</evidence>
<comment type="subcellular location">
    <subcellularLocation>
        <location evidence="1">Membrane</location>
        <topology evidence="1">Multi-pass membrane protein</topology>
    </subcellularLocation>
</comment>
<protein>
    <submittedName>
        <fullName evidence="14">Uncharacterized protein</fullName>
    </submittedName>
</protein>
<dbReference type="Gene3D" id="1.10.287.820">
    <property type="entry name" value="Acid-sensing ion channel domain"/>
    <property type="match status" value="2"/>
</dbReference>
<keyword evidence="15" id="KW-1185">Reference proteome</keyword>
<evidence type="ECO:0000256" key="6">
    <source>
        <dbReference type="ARBA" id="ARBA00022989"/>
    </source>
</evidence>
<dbReference type="PANTHER" id="PTHR11690">
    <property type="entry name" value="AMILORIDE-SENSITIVE SODIUM CHANNEL-RELATED"/>
    <property type="match status" value="1"/>
</dbReference>
<dbReference type="InterPro" id="IPR001873">
    <property type="entry name" value="ENaC"/>
</dbReference>
<evidence type="ECO:0000256" key="1">
    <source>
        <dbReference type="ARBA" id="ARBA00004141"/>
    </source>
</evidence>
<evidence type="ECO:0000256" key="4">
    <source>
        <dbReference type="ARBA" id="ARBA00022461"/>
    </source>
</evidence>
<accession>A0A9J6CCI8</accession>
<keyword evidence="11 12" id="KW-0407">Ion channel</keyword>
<dbReference type="InterPro" id="IPR020903">
    <property type="entry name" value="ENaC_CS"/>
</dbReference>
<dbReference type="AlphaFoldDB" id="A0A9J6CCI8"/>
<gene>
    <name evidence="14" type="ORF">PVAND_009418</name>
</gene>
<evidence type="ECO:0000256" key="11">
    <source>
        <dbReference type="ARBA" id="ARBA00023303"/>
    </source>
</evidence>
<evidence type="ECO:0000256" key="5">
    <source>
        <dbReference type="ARBA" id="ARBA00022692"/>
    </source>
</evidence>
<keyword evidence="9 13" id="KW-0472">Membrane</keyword>
<dbReference type="GO" id="GO:0005886">
    <property type="term" value="C:plasma membrane"/>
    <property type="evidence" value="ECO:0007669"/>
    <property type="project" value="TreeGrafter"/>
</dbReference>
<keyword evidence="5 12" id="KW-0812">Transmembrane</keyword>
<evidence type="ECO:0000256" key="10">
    <source>
        <dbReference type="ARBA" id="ARBA00023201"/>
    </source>
</evidence>
<proteinExistence type="inferred from homology"/>
<feature type="transmembrane region" description="Helical" evidence="13">
    <location>
        <begin position="464"/>
        <end position="495"/>
    </location>
</feature>
<dbReference type="GO" id="GO:0015280">
    <property type="term" value="F:ligand-gated sodium channel activity"/>
    <property type="evidence" value="ECO:0007669"/>
    <property type="project" value="TreeGrafter"/>
</dbReference>
<sequence length="990" mass="118001">MRQEIENFFNSSTIHGFKYFSKKFHWIERLFWILSLLSSLIITIFLITQLIIKVNKVPIITHIADHRVSIKDIDFPAITVCEGFVHVIDHYLEEVKYYERLMNIPRYFTNRTKEFCDELKYFDYLNYAQMLDEIENGEFKNIDKLGMKILKRLQVADIMTNRGILTKLNISASTDDFLDVLNEFRSDFVVDFLWNQLKGTKFSSILTEFGLCRTFNLTLPEDLFHKDLISDDFDHKYYSTFSREKTFDYKQIIPRRANSVDDTVFFEAECFEILLTETFKFEGQILMIHNPYELPNIQTKSIIINVRDNSVVNVRLIPEMFDIDESLYDDDPMDRNCYFDDEFELKFFKVYTKSNCESECLTNYMIKKCGCVEFYMIRNCTTRICSASDKSCYDETKNSFENQKHQCNCLQPCSYVKFDIEQSHGSDTWKEKFALKFISAPKHIYLKYKEASFPKFVRKQSFDFLTFLSFVGGLLGLFAGFSLLSAVELFYWFFVRIFIRKCNRKTTIVHPINEEIKKEPNIVKDFFKNSSIHGLSYAIDTNLIEKLFWTFFVTFSITSCILLSSKIRKYNTIVYEDSTLLKNKLNFPAVTFIPSYYVDRYFYENIANNYDQTDLKRKILKNPKTLDDFRKNLTKYSGYHNFILITKFANLTFETMSRYFEIMKENSMIDWFQQQSATWNNQYQVNFTMTRNFYGMSYTFNLMNTENILRYKRVNEEFHLKRNVSMLNQKSMPKIQKYKYPLKVGVNDRSKFQIKASEKEFEIYDFIRARFQKIIIHSPELLPTFMDLKMITDVPQSINIEIIAENIKTEESLRSQKPEDRECYFEDERQLKYFKIYTQKYCEMECIMDHLFNVCKCQMIDSIYKERKPFCLAINENCINTERAKISQQENNIKTNCTCLPLCNMLTYHVKYNQIKNEDNESIITVTMNGEDFILFRRYQQFTFSDIVSYVGGLLGLFAGISLLSIIEIFYFITIRLINDFLKCLRMKRS</sequence>
<reference evidence="14" key="1">
    <citation type="submission" date="2021-03" db="EMBL/GenBank/DDBJ databases">
        <title>Chromosome level genome of the anhydrobiotic midge Polypedilum vanderplanki.</title>
        <authorList>
            <person name="Yoshida Y."/>
            <person name="Kikawada T."/>
            <person name="Gusev O."/>
        </authorList>
    </citation>
    <scope>NUCLEOTIDE SEQUENCE</scope>
    <source>
        <strain evidence="14">NIAS01</strain>
        <tissue evidence="14">Whole body or cell culture</tissue>
    </source>
</reference>
<dbReference type="Pfam" id="PF00858">
    <property type="entry name" value="ASC"/>
    <property type="match status" value="2"/>
</dbReference>
<dbReference type="EMBL" id="JADBJN010000001">
    <property type="protein sequence ID" value="KAG5679881.1"/>
    <property type="molecule type" value="Genomic_DNA"/>
</dbReference>
<dbReference type="Gene3D" id="1.10.287.770">
    <property type="entry name" value="YojJ-like"/>
    <property type="match status" value="2"/>
</dbReference>
<evidence type="ECO:0000256" key="3">
    <source>
        <dbReference type="ARBA" id="ARBA00022448"/>
    </source>
</evidence>
<feature type="transmembrane region" description="Helical" evidence="13">
    <location>
        <begin position="30"/>
        <end position="52"/>
    </location>
</feature>
<dbReference type="PANTHER" id="PTHR11690:SF288">
    <property type="entry name" value="AMILORIDE-SENSITIVE NA+ CHANNEL-RELATED"/>
    <property type="match status" value="1"/>
</dbReference>